<dbReference type="Gene3D" id="3.90.650.10">
    <property type="entry name" value="PurM-like C-terminal domain"/>
    <property type="match status" value="2"/>
</dbReference>
<proteinExistence type="inferred from homology"/>
<dbReference type="EC" id="6.3.5.3" evidence="8"/>
<feature type="binding site" evidence="8">
    <location>
        <position position="339"/>
    </location>
    <ligand>
        <name>ATP</name>
        <dbReference type="ChEBI" id="CHEBI:30616"/>
    </ligand>
</feature>
<reference evidence="12 13" key="1">
    <citation type="submission" date="2019-02" db="EMBL/GenBank/DDBJ databases">
        <title>Deep-cultivation of Planctomycetes and their phenomic and genomic characterization uncovers novel biology.</title>
        <authorList>
            <person name="Wiegand S."/>
            <person name="Jogler M."/>
            <person name="Boedeker C."/>
            <person name="Pinto D."/>
            <person name="Vollmers J."/>
            <person name="Rivas-Marin E."/>
            <person name="Kohn T."/>
            <person name="Peeters S.H."/>
            <person name="Heuer A."/>
            <person name="Rast P."/>
            <person name="Oberbeckmann S."/>
            <person name="Bunk B."/>
            <person name="Jeske O."/>
            <person name="Meyerdierks A."/>
            <person name="Storesund J.E."/>
            <person name="Kallscheuer N."/>
            <person name="Luecker S."/>
            <person name="Lage O.M."/>
            <person name="Pohl T."/>
            <person name="Merkel B.J."/>
            <person name="Hornburger P."/>
            <person name="Mueller R.-W."/>
            <person name="Bruemmer F."/>
            <person name="Labrenz M."/>
            <person name="Spormann A.M."/>
            <person name="Op den Camp H."/>
            <person name="Overmann J."/>
            <person name="Amann R."/>
            <person name="Jetten M.S.M."/>
            <person name="Mascher T."/>
            <person name="Medema M.H."/>
            <person name="Devos D.P."/>
            <person name="Kaster A.-K."/>
            <person name="Ovreas L."/>
            <person name="Rohde M."/>
            <person name="Galperin M.Y."/>
            <person name="Jogler C."/>
        </authorList>
    </citation>
    <scope>NUCLEOTIDE SEQUENCE [LARGE SCALE GENOMIC DNA]</scope>
    <source>
        <strain evidence="12 13">KS4</strain>
    </source>
</reference>
<evidence type="ECO:0000256" key="2">
    <source>
        <dbReference type="ARBA" id="ARBA00022598"/>
    </source>
</evidence>
<dbReference type="CDD" id="cd02203">
    <property type="entry name" value="PurL_repeat1"/>
    <property type="match status" value="1"/>
</dbReference>
<feature type="domain" description="PurM-like N-terminal" evidence="9">
    <location>
        <begin position="323"/>
        <end position="446"/>
    </location>
</feature>
<dbReference type="EMBL" id="CP036425">
    <property type="protein sequence ID" value="QDU33739.1"/>
    <property type="molecule type" value="Genomic_DNA"/>
</dbReference>
<evidence type="ECO:0000313" key="12">
    <source>
        <dbReference type="EMBL" id="QDU33739.1"/>
    </source>
</evidence>
<dbReference type="InterPro" id="IPR010074">
    <property type="entry name" value="PRibForGlyAmidine_synth_PurL"/>
</dbReference>
<accession>A0A517YU59</accession>
<feature type="domain" description="PurM-like C-terminal" evidence="10">
    <location>
        <begin position="860"/>
        <end position="1006"/>
    </location>
</feature>
<dbReference type="CDD" id="cd02204">
    <property type="entry name" value="PurL_repeat2"/>
    <property type="match status" value="1"/>
</dbReference>
<evidence type="ECO:0000256" key="1">
    <source>
        <dbReference type="ARBA" id="ARBA00022490"/>
    </source>
</evidence>
<evidence type="ECO:0000259" key="11">
    <source>
        <dbReference type="Pfam" id="PF18072"/>
    </source>
</evidence>
<comment type="similarity">
    <text evidence="8">Belongs to the FGAMS family.</text>
</comment>
<keyword evidence="3 8" id="KW-0479">Metal-binding</keyword>
<dbReference type="RefSeq" id="WP_200761721.1">
    <property type="nucleotide sequence ID" value="NZ_CP036425.1"/>
</dbReference>
<dbReference type="GO" id="GO:0000287">
    <property type="term" value="F:magnesium ion binding"/>
    <property type="evidence" value="ECO:0007669"/>
    <property type="project" value="UniProtKB-UniRule"/>
</dbReference>
<dbReference type="HAMAP" id="MF_00420">
    <property type="entry name" value="PurL_2"/>
    <property type="match status" value="1"/>
</dbReference>
<dbReference type="InterPro" id="IPR016188">
    <property type="entry name" value="PurM-like_N"/>
</dbReference>
<feature type="binding site" evidence="8">
    <location>
        <position position="819"/>
    </location>
    <ligand>
        <name>substrate</name>
    </ligand>
</feature>
<feature type="binding site" evidence="8">
    <location>
        <position position="527"/>
    </location>
    <ligand>
        <name>Mg(2+)</name>
        <dbReference type="ChEBI" id="CHEBI:18420"/>
        <label>2</label>
    </ligand>
</feature>
<dbReference type="SUPFAM" id="SSF55326">
    <property type="entry name" value="PurM N-terminal domain-like"/>
    <property type="match status" value="2"/>
</dbReference>
<gene>
    <name evidence="8 12" type="primary">purL</name>
    <name evidence="12" type="ORF">KS4_17950</name>
</gene>
<dbReference type="InterPro" id="IPR003850">
    <property type="entry name" value="PurS"/>
</dbReference>
<name>A0A517YU59_9BACT</name>
<dbReference type="PANTHER" id="PTHR43555:SF1">
    <property type="entry name" value="PHOSPHORIBOSYLFORMYLGLYCINAMIDINE SYNTHASE SUBUNIT PURL"/>
    <property type="match status" value="1"/>
</dbReference>
<dbReference type="InterPro" id="IPR036921">
    <property type="entry name" value="PurM-like_N_sf"/>
</dbReference>
<feature type="domain" description="PurM-like C-terminal" evidence="10">
    <location>
        <begin position="457"/>
        <end position="603"/>
    </location>
</feature>
<comment type="pathway">
    <text evidence="8">Purine metabolism; IMP biosynthesis via de novo pathway; 5-amino-1-(5-phospho-D-ribosyl)imidazole from N(2)-formyl-N(1)-(5-phospho-D-ribosyl)glycinamide: step 1/2.</text>
</comment>
<feature type="binding site" evidence="8">
    <location>
        <position position="496"/>
    </location>
    <ligand>
        <name>substrate</name>
    </ligand>
</feature>
<dbReference type="Pfam" id="PF00586">
    <property type="entry name" value="AIRS"/>
    <property type="match status" value="2"/>
</dbReference>
<dbReference type="GO" id="GO:0004642">
    <property type="term" value="F:phosphoribosylformylglycinamidine synthase activity"/>
    <property type="evidence" value="ECO:0007669"/>
    <property type="project" value="UniProtKB-UniRule"/>
</dbReference>
<dbReference type="Gene3D" id="3.30.1280.10">
    <property type="entry name" value="Phosphoribosylformylglycinamidine synthase subunit PurS"/>
    <property type="match status" value="2"/>
</dbReference>
<evidence type="ECO:0000313" key="13">
    <source>
        <dbReference type="Proteomes" id="UP000317369"/>
    </source>
</evidence>
<dbReference type="Pfam" id="PF02700">
    <property type="entry name" value="PurS"/>
    <property type="match status" value="1"/>
</dbReference>
<feature type="domain" description="PurM-like N-terminal" evidence="9">
    <location>
        <begin position="711"/>
        <end position="820"/>
    </location>
</feature>
<dbReference type="Proteomes" id="UP000317369">
    <property type="component" value="Chromosome"/>
</dbReference>
<feature type="binding site" evidence="8">
    <location>
        <position position="779"/>
    </location>
    <ligand>
        <name>ATP</name>
        <dbReference type="ChEBI" id="CHEBI:30616"/>
    </ligand>
</feature>
<dbReference type="Pfam" id="PF02769">
    <property type="entry name" value="AIRS_C"/>
    <property type="match status" value="2"/>
</dbReference>
<comment type="catalytic activity">
    <reaction evidence="8">
        <text>N(2)-formyl-N(1)-(5-phospho-beta-D-ribosyl)glycinamide + L-glutamine + ATP + H2O = 2-formamido-N(1)-(5-O-phospho-beta-D-ribosyl)acetamidine + L-glutamate + ADP + phosphate + H(+)</text>
        <dbReference type="Rhea" id="RHEA:17129"/>
        <dbReference type="ChEBI" id="CHEBI:15377"/>
        <dbReference type="ChEBI" id="CHEBI:15378"/>
        <dbReference type="ChEBI" id="CHEBI:29985"/>
        <dbReference type="ChEBI" id="CHEBI:30616"/>
        <dbReference type="ChEBI" id="CHEBI:43474"/>
        <dbReference type="ChEBI" id="CHEBI:58359"/>
        <dbReference type="ChEBI" id="CHEBI:147286"/>
        <dbReference type="ChEBI" id="CHEBI:147287"/>
        <dbReference type="ChEBI" id="CHEBI:456216"/>
        <dbReference type="EC" id="6.3.5.3"/>
    </reaction>
</comment>
<dbReference type="Gene3D" id="1.10.8.750">
    <property type="entry name" value="Phosphoribosylformylglycinamidine synthase, linker domain"/>
    <property type="match status" value="1"/>
</dbReference>
<dbReference type="SUPFAM" id="SSF82697">
    <property type="entry name" value="PurS-like"/>
    <property type="match status" value="2"/>
</dbReference>
<dbReference type="UniPathway" id="UPA00074">
    <property type="reaction ID" value="UER00128"/>
</dbReference>
<keyword evidence="5 8" id="KW-0658">Purine biosynthesis</keyword>
<evidence type="ECO:0000256" key="5">
    <source>
        <dbReference type="ARBA" id="ARBA00022755"/>
    </source>
</evidence>
<dbReference type="PANTHER" id="PTHR43555">
    <property type="entry name" value="PHOSPHORIBOSYLFORMYLGLYCINAMIDINE SYNTHASE SUBUNIT PURL"/>
    <property type="match status" value="1"/>
</dbReference>
<evidence type="ECO:0000256" key="6">
    <source>
        <dbReference type="ARBA" id="ARBA00022840"/>
    </source>
</evidence>
<keyword evidence="1 8" id="KW-0963">Cytoplasm</keyword>
<evidence type="ECO:0000259" key="9">
    <source>
        <dbReference type="Pfam" id="PF00586"/>
    </source>
</evidence>
<keyword evidence="2 8" id="KW-0436">Ligase</keyword>
<dbReference type="InterPro" id="IPR036604">
    <property type="entry name" value="PurS-like_sf"/>
</dbReference>
<dbReference type="GO" id="GO:0006189">
    <property type="term" value="P:'de novo' IMP biosynthetic process"/>
    <property type="evidence" value="ECO:0007669"/>
    <property type="project" value="UniProtKB-UniRule"/>
</dbReference>
<dbReference type="AlphaFoldDB" id="A0A517YU59"/>
<organism evidence="12 13">
    <name type="scientific">Poriferisphaera corsica</name>
    <dbReference type="NCBI Taxonomy" id="2528020"/>
    <lineage>
        <taxon>Bacteria</taxon>
        <taxon>Pseudomonadati</taxon>
        <taxon>Planctomycetota</taxon>
        <taxon>Phycisphaerae</taxon>
        <taxon>Phycisphaerales</taxon>
        <taxon>Phycisphaeraceae</taxon>
        <taxon>Poriferisphaera</taxon>
    </lineage>
</organism>
<keyword evidence="7 8" id="KW-0460">Magnesium</keyword>
<evidence type="ECO:0000259" key="10">
    <source>
        <dbReference type="Pfam" id="PF02769"/>
    </source>
</evidence>
<dbReference type="InterPro" id="IPR010918">
    <property type="entry name" value="PurM-like_C_dom"/>
</dbReference>
<comment type="subcellular location">
    <subcellularLocation>
        <location evidence="8">Cytoplasm</location>
    </subcellularLocation>
</comment>
<dbReference type="SUPFAM" id="SSF56042">
    <property type="entry name" value="PurM C-terminal domain-like"/>
    <property type="match status" value="2"/>
</dbReference>
<feature type="active site" evidence="8">
    <location>
        <position position="248"/>
    </location>
</feature>
<feature type="domain" description="Phosphoribosylformylglycinamidine synthase linker" evidence="11">
    <location>
        <begin position="203"/>
        <end position="252"/>
    </location>
</feature>
<protein>
    <recommendedName>
        <fullName evidence="8">Phosphoribosylformylglycinamidine synthase subunit PurL</fullName>
        <shortName evidence="8">FGAM synthase</shortName>
        <ecNumber evidence="8">6.3.5.3</ecNumber>
    </recommendedName>
    <alternativeName>
        <fullName evidence="8">Formylglycinamide ribonucleotide amidotransferase subunit II</fullName>
        <shortName evidence="8">FGAR amidotransferase II</shortName>
        <shortName evidence="8">FGAR-AT II</shortName>
    </alternativeName>
    <alternativeName>
        <fullName evidence="8">Glutamine amidotransferase PurL</fullName>
    </alternativeName>
    <alternativeName>
        <fullName evidence="8">Phosphoribosylformylglycinamidine synthase subunit II</fullName>
    </alternativeName>
</protein>
<evidence type="ECO:0000256" key="8">
    <source>
        <dbReference type="HAMAP-Rule" id="MF_00420"/>
    </source>
</evidence>
<feature type="binding site" evidence="8">
    <location>
        <position position="365"/>
    </location>
    <ligand>
        <name>Mg(2+)</name>
        <dbReference type="ChEBI" id="CHEBI:18420"/>
        <label>2</label>
    </ligand>
</feature>
<comment type="caution">
    <text evidence="8">Lacks conserved residue(s) required for the propagation of feature annotation.</text>
</comment>
<comment type="subunit">
    <text evidence="8">Monomer. Part of the FGAM synthase complex composed of 1 PurL, 1 PurQ and 2 PurS subunits.</text>
</comment>
<keyword evidence="4 8" id="KW-0547">Nucleotide-binding</keyword>
<feature type="binding site" evidence="8">
    <location>
        <position position="364"/>
    </location>
    <ligand>
        <name>substrate</name>
    </ligand>
</feature>
<dbReference type="Pfam" id="PF18072">
    <property type="entry name" value="FGAR-AT_linker"/>
    <property type="match status" value="1"/>
</dbReference>
<sequence>MTTPTDADRANVSEMMKVARVEVRPKAGEIDPEGMKVLAEAQGVLAGVKEVKARGLYLVEGPLSDEQIDKVAGELLADQVNQRYTIGADAIGDDAVSVEVHFKPGVMDPVAQSTKDAIVEMLNGVDVDTVDVSTGKRFDFVMEAGAAKLSEAELDAFAERYLANPVIQDIHHDQYHPSEFVHGHRYELNLGHVAIRELDDEGLMKLSREGHLFLSLTEMKCVQEYYQKADREPTDIELETLAQTWSEHCVHKTLKSSVRLSEEGGVSIPTLKKETIGDRKGHKVNEDGSVTVDNLLKYTVAAATFELMEEEPYKSWCISVFEDNAGIVKFDEEDAVCIKVETHNHPSAIEPYGGAATGIGGCIRDIMGTGLSAKPIANTDSFCVAMPDTAKLPKGVIHPKRTLEQITAGVRDYGNRMGIPTVNGMVYFHEDFVGNPLVFAGCVGLMPNDKCFGDAAPGDRIIALGGATGRDGIHGATFSSAELTDTHADEFSHAVQIGNAITQKKTMDVILQARDQEDGPLYSAITDCGAGGFSSAVGEMGEKVGANVQLDQAPLKYRGLSYTEIWISEAQERMVMSVPVEKIDRLKAMCAAENVDFCDLGEFGCVENDEPMLTLNYRGTEVGKLSMKLMHEGIPTPLREAKWDSEKAGGFASGKGDVKDLPGELKGVLKGMLGSPNIASKHWIVRQYDHEVQGGSAVKPLVGPCQDGPGDASVVRPKLGSMKGIALSCGMGAHMSEKATAAGVAKDGDSYWATLAAIDEAVRNAVCVGADPTHIAILDNFCWPGCDDAYLMGSLVRAAEACYDGAMAYKTPFVSGKDSLNNQFTTDEGVRYTIPQTLLLSAMGMVEDVRKCVTMDAKAAGNVLLVVGKTDSAMGGSSYCTVYGDQSRNMMIPKVDLEIGPRTARAVAGLIDRGLVKSAHDCSEGGMLVAAAEMAFAGRVGLDLEIKGVPSDEALDTIAACYAETPSRYLIEVASEDVNAVVSQLKEAGIAFGQVGVFGEGDRLTVASEKDGRVMDASLAELVEAWRETLDW</sequence>
<dbReference type="GO" id="GO:0005737">
    <property type="term" value="C:cytoplasm"/>
    <property type="evidence" value="ECO:0007669"/>
    <property type="project" value="UniProtKB-SubCell"/>
</dbReference>
<comment type="function">
    <text evidence="8">Part of the phosphoribosylformylglycinamidine synthase complex involved in the purines biosynthetic pathway. Catalyzes the ATP-dependent conversion of formylglycinamide ribonucleotide (FGAR) and glutamine to yield formylglycinamidine ribonucleotide (FGAM) and glutamate. The FGAM synthase complex is composed of three subunits. PurQ produces an ammonia molecule by converting glutamine to glutamate. PurL transfers the ammonia molecule to FGAR to form FGAM in an ATP-dependent manner. PurS interacts with PurQ and PurL and is thought to assist in the transfer of the ammonia molecule from PurQ to PurL.</text>
</comment>
<evidence type="ECO:0000256" key="4">
    <source>
        <dbReference type="ARBA" id="ARBA00022741"/>
    </source>
</evidence>
<evidence type="ECO:0000256" key="3">
    <source>
        <dbReference type="ARBA" id="ARBA00022723"/>
    </source>
</evidence>
<dbReference type="KEGG" id="pcor:KS4_17950"/>
<dbReference type="InterPro" id="IPR036676">
    <property type="entry name" value="PurM-like_C_sf"/>
</dbReference>
<evidence type="ECO:0000256" key="7">
    <source>
        <dbReference type="ARBA" id="ARBA00022842"/>
    </source>
</evidence>
<feature type="binding site" evidence="8">
    <location>
        <position position="816"/>
    </location>
    <ligand>
        <name>ATP</name>
        <dbReference type="ChEBI" id="CHEBI:30616"/>
    </ligand>
</feature>
<dbReference type="Gene3D" id="3.30.1330.10">
    <property type="entry name" value="PurM-like, N-terminal domain"/>
    <property type="match status" value="2"/>
</dbReference>
<dbReference type="GO" id="GO:0005524">
    <property type="term" value="F:ATP binding"/>
    <property type="evidence" value="ECO:0007669"/>
    <property type="project" value="UniProtKB-UniRule"/>
</dbReference>
<feature type="active site" description="Proton acceptor" evidence="8">
    <location>
        <position position="343"/>
    </location>
</feature>
<keyword evidence="6 8" id="KW-0067">ATP-binding</keyword>
<dbReference type="InterPro" id="IPR041609">
    <property type="entry name" value="PurL_linker"/>
</dbReference>
<feature type="binding site" evidence="8">
    <location>
        <position position="341"/>
    </location>
    <ligand>
        <name>Mg(2+)</name>
        <dbReference type="ChEBI" id="CHEBI:18420"/>
        <label>1</label>
    </ligand>
</feature>
<keyword evidence="13" id="KW-1185">Reference proteome</keyword>